<dbReference type="AlphaFoldDB" id="A0A0B6ZNM7"/>
<sequence>MLRKLEDWHGEGTNKIMKYNVRERELSWEGSWGLIEPTKKKLKLRSENDS</sequence>
<protein>
    <submittedName>
        <fullName evidence="1">Uncharacterized protein</fullName>
    </submittedName>
</protein>
<proteinExistence type="predicted"/>
<gene>
    <name evidence="1" type="primary">ORF73523</name>
</gene>
<evidence type="ECO:0000313" key="1">
    <source>
        <dbReference type="EMBL" id="CEK70279.1"/>
    </source>
</evidence>
<accession>A0A0B6ZNM7</accession>
<name>A0A0B6ZNM7_9EUPU</name>
<reference evidence="1" key="1">
    <citation type="submission" date="2014-12" db="EMBL/GenBank/DDBJ databases">
        <title>Insight into the proteome of Arion vulgaris.</title>
        <authorList>
            <person name="Aradska J."/>
            <person name="Bulat T."/>
            <person name="Smidak R."/>
            <person name="Sarate P."/>
            <person name="Gangsoo J."/>
            <person name="Sialana F."/>
            <person name="Bilban M."/>
            <person name="Lubec G."/>
        </authorList>
    </citation>
    <scope>NUCLEOTIDE SEQUENCE</scope>
    <source>
        <tissue evidence="1">Skin</tissue>
    </source>
</reference>
<dbReference type="EMBL" id="HACG01023414">
    <property type="protein sequence ID" value="CEK70279.1"/>
    <property type="molecule type" value="Transcribed_RNA"/>
</dbReference>
<organism evidence="1">
    <name type="scientific">Arion vulgaris</name>
    <dbReference type="NCBI Taxonomy" id="1028688"/>
    <lineage>
        <taxon>Eukaryota</taxon>
        <taxon>Metazoa</taxon>
        <taxon>Spiralia</taxon>
        <taxon>Lophotrochozoa</taxon>
        <taxon>Mollusca</taxon>
        <taxon>Gastropoda</taxon>
        <taxon>Heterobranchia</taxon>
        <taxon>Euthyneura</taxon>
        <taxon>Panpulmonata</taxon>
        <taxon>Eupulmonata</taxon>
        <taxon>Stylommatophora</taxon>
        <taxon>Helicina</taxon>
        <taxon>Arionoidea</taxon>
        <taxon>Arionidae</taxon>
        <taxon>Arion</taxon>
    </lineage>
</organism>